<dbReference type="Proteomes" id="UP000694701">
    <property type="component" value="Unplaced"/>
</dbReference>
<evidence type="ECO:0000256" key="1">
    <source>
        <dbReference type="SAM" id="MobiDB-lite"/>
    </source>
</evidence>
<evidence type="ECO:0000313" key="2">
    <source>
        <dbReference type="Ensembl" id="ENSCCRP00020035774.1"/>
    </source>
</evidence>
<evidence type="ECO:0000313" key="3">
    <source>
        <dbReference type="Proteomes" id="UP000694701"/>
    </source>
</evidence>
<reference evidence="2" key="1">
    <citation type="submission" date="2025-08" db="UniProtKB">
        <authorList>
            <consortium name="Ensembl"/>
        </authorList>
    </citation>
    <scope>IDENTIFICATION</scope>
</reference>
<feature type="compositionally biased region" description="Low complexity" evidence="1">
    <location>
        <begin position="36"/>
        <end position="50"/>
    </location>
</feature>
<accession>A0A8C2EAX0</accession>
<dbReference type="Ensembl" id="ENSCCRT00020039054.1">
    <property type="protein sequence ID" value="ENSCCRP00020035774.1"/>
    <property type="gene ID" value="ENSCCRG00020016010.1"/>
</dbReference>
<organism evidence="2 3">
    <name type="scientific">Cyprinus carpio</name>
    <name type="common">Common carp</name>
    <dbReference type="NCBI Taxonomy" id="7962"/>
    <lineage>
        <taxon>Eukaryota</taxon>
        <taxon>Metazoa</taxon>
        <taxon>Chordata</taxon>
        <taxon>Craniata</taxon>
        <taxon>Vertebrata</taxon>
        <taxon>Euteleostomi</taxon>
        <taxon>Actinopterygii</taxon>
        <taxon>Neopterygii</taxon>
        <taxon>Teleostei</taxon>
        <taxon>Ostariophysi</taxon>
        <taxon>Cypriniformes</taxon>
        <taxon>Cyprinidae</taxon>
        <taxon>Cyprininae</taxon>
        <taxon>Cyprinus</taxon>
    </lineage>
</organism>
<name>A0A8C2EAX0_CYPCA</name>
<feature type="compositionally biased region" description="Polar residues" evidence="1">
    <location>
        <begin position="70"/>
        <end position="83"/>
    </location>
</feature>
<dbReference type="AlphaFoldDB" id="A0A8C2EAX0"/>
<proteinExistence type="predicted"/>
<protein>
    <submittedName>
        <fullName evidence="2">Uncharacterized protein</fullName>
    </submittedName>
</protein>
<sequence length="286" mass="31437">MCSVIDRSWTEDVSLSDSDVSPHWCRMTVSQNATGGYLTNGNGSGSSTSSEPGATVKSLIKSFDTAVPNGPSSSVQMHTSPRSPLSGIPVRTAPAAAVSPIQRHSGIKPLSKTLERKIAFGDFPHNGSCVELKPSSLMRKSPSLESVIKTPLHFNGHPSSFTYNRAHSKLNVERTDPLSALAQEYGGSKRNALLKWCQKKTEGYPVRSTGPDLLSHPVPLSRLSGKFYWLDCLKTTLPKECRVKGIDVLKSEMCNFCTTRVTKQNWKWKVCKSVYCFNMLIPYVIK</sequence>
<feature type="region of interest" description="Disordered" evidence="1">
    <location>
        <begin position="65"/>
        <end position="88"/>
    </location>
</feature>
<feature type="region of interest" description="Disordered" evidence="1">
    <location>
        <begin position="36"/>
        <end position="55"/>
    </location>
</feature>